<proteinExistence type="predicted"/>
<reference evidence="1" key="1">
    <citation type="submission" date="2015-04" db="EMBL/GenBank/DDBJ databases">
        <title>The genome sequence of the plant pathogenic Rhizarian Plasmodiophora brassicae reveals insights in its biotrophic life cycle and the origin of chitin synthesis.</title>
        <authorList>
            <person name="Schwelm A."/>
            <person name="Fogelqvist J."/>
            <person name="Knaust A."/>
            <person name="Julke S."/>
            <person name="Lilja T."/>
            <person name="Dhandapani V."/>
            <person name="Bonilla-Rosso G."/>
            <person name="Karlsson M."/>
            <person name="Shevchenko A."/>
            <person name="Choi S.R."/>
            <person name="Kim H.G."/>
            <person name="Park J.Y."/>
            <person name="Lim Y.P."/>
            <person name="Ludwig-Muller J."/>
            <person name="Dixelius C."/>
        </authorList>
    </citation>
    <scope>NUCLEOTIDE SEQUENCE</scope>
    <source>
        <tissue evidence="1">Potato root galls</tissue>
    </source>
</reference>
<evidence type="ECO:0000313" key="1">
    <source>
        <dbReference type="EMBL" id="CRZ09722.1"/>
    </source>
</evidence>
<name>A0A0H5R7I8_9EUKA</name>
<dbReference type="EMBL" id="HACM01009280">
    <property type="protein sequence ID" value="CRZ09722.1"/>
    <property type="molecule type" value="Transcribed_RNA"/>
</dbReference>
<dbReference type="SUPFAM" id="SSF81383">
    <property type="entry name" value="F-box domain"/>
    <property type="match status" value="1"/>
</dbReference>
<dbReference type="InterPro" id="IPR036047">
    <property type="entry name" value="F-box-like_dom_sf"/>
</dbReference>
<accession>A0A0H5R7I8</accession>
<dbReference type="AlphaFoldDB" id="A0A0H5R7I8"/>
<organism evidence="1">
    <name type="scientific">Spongospora subterranea</name>
    <dbReference type="NCBI Taxonomy" id="70186"/>
    <lineage>
        <taxon>Eukaryota</taxon>
        <taxon>Sar</taxon>
        <taxon>Rhizaria</taxon>
        <taxon>Endomyxa</taxon>
        <taxon>Phytomyxea</taxon>
        <taxon>Plasmodiophorida</taxon>
        <taxon>Plasmodiophoridae</taxon>
        <taxon>Spongospora</taxon>
    </lineage>
</organism>
<evidence type="ECO:0008006" key="2">
    <source>
        <dbReference type="Google" id="ProtNLM"/>
    </source>
</evidence>
<protein>
    <recommendedName>
        <fullName evidence="2">F-box domain-containing protein</fullName>
    </recommendedName>
</protein>
<sequence>MPRIVAFSPATAFSKSLLFDNRNEDHQKSPSFKTHQLKWAPSPGEPQFKANKPRNFSRAYNQYDDFEDTFDNANMVGSFRFIQSQKLAISSDRDVAGPCWTHDFYKLPLERIACFLTVPELTEAAMRSCKSWRQGFSQESVWRMIYGRKSYPLQFSQRSFARSWKVLCQGGSKFSMTSLLDMCPESVYFDFTPSESCKFVPSRSNSILGHPRSPIIACLEVLPGFYWVVLQTVVGFIHTGVAVDKGTLIIDRGIEVAAQFLSQMSTAGWKSANVRSITLLLMTLQAVPHTIPASIAMKHPGSFIMQNPFRLVLRFPKGAQPPHYFFGIPSEASKRRIMLLPETLTDVLAFDENIPLFDDDAFATLKFDDRHTQLVWAVRISKN</sequence>